<dbReference type="PANTHER" id="PTHR43346:SF1">
    <property type="entry name" value="QUERCETIN 2,3-DIOXYGENASE-RELATED"/>
    <property type="match status" value="1"/>
</dbReference>
<dbReference type="Pfam" id="PF07883">
    <property type="entry name" value="Cupin_2"/>
    <property type="match status" value="1"/>
</dbReference>
<gene>
    <name evidence="2" type="ORF">AEA09_14710</name>
</gene>
<proteinExistence type="predicted"/>
<dbReference type="RefSeq" id="WP_053584575.1">
    <property type="nucleotide sequence ID" value="NZ_LGRV01000003.1"/>
</dbReference>
<accession>A0ABR5K495</accession>
<dbReference type="InterPro" id="IPR052538">
    <property type="entry name" value="Flavonoid_dioxygenase-like"/>
</dbReference>
<name>A0ABR5K495_9BACI</name>
<evidence type="ECO:0000313" key="3">
    <source>
        <dbReference type="Proteomes" id="UP000050668"/>
    </source>
</evidence>
<dbReference type="EMBL" id="LGRV01000003">
    <property type="protein sequence ID" value="KOS69701.1"/>
    <property type="molecule type" value="Genomic_DNA"/>
</dbReference>
<dbReference type="InterPro" id="IPR013096">
    <property type="entry name" value="Cupin_2"/>
</dbReference>
<reference evidence="3" key="1">
    <citation type="submission" date="2015-07" db="EMBL/GenBank/DDBJ databases">
        <title>Fjat-14205 dsm 2895.</title>
        <authorList>
            <person name="Liu B."/>
            <person name="Wang J."/>
            <person name="Zhu Y."/>
            <person name="Liu G."/>
            <person name="Chen Q."/>
            <person name="Chen Z."/>
            <person name="Lan J."/>
            <person name="Che J."/>
            <person name="Ge C."/>
            <person name="Shi H."/>
            <person name="Pan Z."/>
            <person name="Liu X."/>
        </authorList>
    </citation>
    <scope>NUCLEOTIDE SEQUENCE [LARGE SCALE GENOMIC DNA]</scope>
    <source>
        <strain evidence="3">DSM 25560</strain>
    </source>
</reference>
<dbReference type="Proteomes" id="UP000050668">
    <property type="component" value="Unassembled WGS sequence"/>
</dbReference>
<dbReference type="SUPFAM" id="SSF51182">
    <property type="entry name" value="RmlC-like cupins"/>
    <property type="match status" value="1"/>
</dbReference>
<keyword evidence="3" id="KW-1185">Reference proteome</keyword>
<organism evidence="2 3">
    <name type="scientific">Lysinibacillus contaminans</name>
    <dbReference type="NCBI Taxonomy" id="1293441"/>
    <lineage>
        <taxon>Bacteria</taxon>
        <taxon>Bacillati</taxon>
        <taxon>Bacillota</taxon>
        <taxon>Bacilli</taxon>
        <taxon>Bacillales</taxon>
        <taxon>Bacillaceae</taxon>
        <taxon>Lysinibacillus</taxon>
    </lineage>
</organism>
<feature type="domain" description="Cupin type-2" evidence="1">
    <location>
        <begin position="92"/>
        <end position="167"/>
    </location>
</feature>
<protein>
    <submittedName>
        <fullName evidence="2">Cupin</fullName>
    </submittedName>
</protein>
<comment type="caution">
    <text evidence="2">The sequence shown here is derived from an EMBL/GenBank/DDBJ whole genome shotgun (WGS) entry which is preliminary data.</text>
</comment>
<sequence>MYFVPYMYQYPHSNYPTVPMYNYGMQSFYWPYPNEVALASKFEPYRFSDSDSKLMLKDYGPKPYVVDINEATKQNNTYRTALWTGTHLQVTLMSLNVGEDIGLEIHPDVDQFLRIEQGQGIVQMGASKDSLNFERNVFDDSAIMIPAGTWHNLTNTGSIPLKLYSIYAPPNHPFGTVHPTKADAVSAEEEDHHPSI</sequence>
<evidence type="ECO:0000313" key="2">
    <source>
        <dbReference type="EMBL" id="KOS69701.1"/>
    </source>
</evidence>
<dbReference type="InterPro" id="IPR011051">
    <property type="entry name" value="RmlC_Cupin_sf"/>
</dbReference>
<evidence type="ECO:0000259" key="1">
    <source>
        <dbReference type="Pfam" id="PF07883"/>
    </source>
</evidence>
<dbReference type="PANTHER" id="PTHR43346">
    <property type="entry name" value="LIGAND BINDING DOMAIN PROTEIN, PUTATIVE (AFU_ORTHOLOGUE AFUA_6G14370)-RELATED"/>
    <property type="match status" value="1"/>
</dbReference>
<dbReference type="Gene3D" id="2.60.120.10">
    <property type="entry name" value="Jelly Rolls"/>
    <property type="match status" value="1"/>
</dbReference>
<dbReference type="InterPro" id="IPR014710">
    <property type="entry name" value="RmlC-like_jellyroll"/>
</dbReference>
<dbReference type="CDD" id="cd02223">
    <property type="entry name" value="cupin_Bh2720-like"/>
    <property type="match status" value="1"/>
</dbReference>